<reference evidence="1" key="1">
    <citation type="submission" date="2023-03" db="EMBL/GenBank/DDBJ databases">
        <title>Massive genome expansion in bonnet fungi (Mycena s.s.) driven by repeated elements and novel gene families across ecological guilds.</title>
        <authorList>
            <consortium name="Lawrence Berkeley National Laboratory"/>
            <person name="Harder C.B."/>
            <person name="Miyauchi S."/>
            <person name="Viragh M."/>
            <person name="Kuo A."/>
            <person name="Thoen E."/>
            <person name="Andreopoulos B."/>
            <person name="Lu D."/>
            <person name="Skrede I."/>
            <person name="Drula E."/>
            <person name="Henrissat B."/>
            <person name="Morin E."/>
            <person name="Kohler A."/>
            <person name="Barry K."/>
            <person name="LaButti K."/>
            <person name="Morin E."/>
            <person name="Salamov A."/>
            <person name="Lipzen A."/>
            <person name="Mereny Z."/>
            <person name="Hegedus B."/>
            <person name="Baldrian P."/>
            <person name="Stursova M."/>
            <person name="Weitz H."/>
            <person name="Taylor A."/>
            <person name="Grigoriev I.V."/>
            <person name="Nagy L.G."/>
            <person name="Martin F."/>
            <person name="Kauserud H."/>
        </authorList>
    </citation>
    <scope>NUCLEOTIDE SEQUENCE</scope>
    <source>
        <strain evidence="1">9284</strain>
    </source>
</reference>
<proteinExistence type="predicted"/>
<keyword evidence="2" id="KW-1185">Reference proteome</keyword>
<sequence>MTKSNLELDEENIATEQASQSMMVEGKRVLRRINSKCPISHGQRSPVSDETFSARIPPWRSDRRLDTSSAILLVCRAWLRVASPLLYETVILRSRGQAQALSVALRYNPDLARFIKKLRLESGYGSTMHKILQTTNNLTDIFIPLKFDKKDNACGLCRGLPLIDPVRVIITYDSFDATPPKPVRTLVGALVKHIPKWKNLATFEMPHDWTHGEAAHNETFSWPLKEAEHLRILVLSSHARNLLRDGIIPKYISTIAQNGSLQEIRPKTPSRKVLKDEFHETVQGNTRLQELVDPNLFGPKTSFVYPPQLAANPTITDAIWDRVLYYHFCEPTRFRDLDDDDWDESDYESDNDEMIMPPEWSPLRVCKQFLRLGTPHFYNKVDLRTSESMRLFTEHLLLQPSLGSHVRTLYLGSHDEQTINDLQNVFSKVSHLTVLSSANIVILPWYIFDQMSLRYGAHLETFHRITITQCPHRVDPIIFHRLSEMQNFTWESDTEFHTTVTFAGSNALNKLKRLIVSRAHPSFFIILSQMQLPLLSTVTLYTGEVDARVFFERHGEKISDLVVGGPAFTVDIFNLCPNVKCLTMRTASKDDVSVVEGVLTQCDKHRFLERIVIYPKDLDAKHSELVAELVEDCTAFPALREIQQLLFVWLRSGPLLADSPWVKLAEKFRAQNIHLVDMYGSRLRPRRAFVPGSG</sequence>
<evidence type="ECO:0000313" key="2">
    <source>
        <dbReference type="Proteomes" id="UP001221142"/>
    </source>
</evidence>
<organism evidence="1 2">
    <name type="scientific">Roridomyces roridus</name>
    <dbReference type="NCBI Taxonomy" id="1738132"/>
    <lineage>
        <taxon>Eukaryota</taxon>
        <taxon>Fungi</taxon>
        <taxon>Dikarya</taxon>
        <taxon>Basidiomycota</taxon>
        <taxon>Agaricomycotina</taxon>
        <taxon>Agaricomycetes</taxon>
        <taxon>Agaricomycetidae</taxon>
        <taxon>Agaricales</taxon>
        <taxon>Marasmiineae</taxon>
        <taxon>Mycenaceae</taxon>
        <taxon>Roridomyces</taxon>
    </lineage>
</organism>
<evidence type="ECO:0000313" key="1">
    <source>
        <dbReference type="EMBL" id="KAJ7605915.1"/>
    </source>
</evidence>
<gene>
    <name evidence="1" type="ORF">FB45DRAFT_951853</name>
</gene>
<protein>
    <submittedName>
        <fullName evidence="1">Uncharacterized protein</fullName>
    </submittedName>
</protein>
<comment type="caution">
    <text evidence="1">The sequence shown here is derived from an EMBL/GenBank/DDBJ whole genome shotgun (WGS) entry which is preliminary data.</text>
</comment>
<name>A0AAD7AZR8_9AGAR</name>
<accession>A0AAD7AZR8</accession>
<dbReference type="EMBL" id="JARKIF010000066">
    <property type="protein sequence ID" value="KAJ7605915.1"/>
    <property type="molecule type" value="Genomic_DNA"/>
</dbReference>
<dbReference type="AlphaFoldDB" id="A0AAD7AZR8"/>
<dbReference type="Proteomes" id="UP001221142">
    <property type="component" value="Unassembled WGS sequence"/>
</dbReference>